<dbReference type="EMBL" id="JAMDHA010000004">
    <property type="protein sequence ID" value="MDD1006967.1"/>
    <property type="molecule type" value="Genomic_DNA"/>
</dbReference>
<dbReference type="AlphaFoldDB" id="A0A9X4BYJ3"/>
<accession>A0A9X4BYJ3</accession>
<comment type="caution">
    <text evidence="1">The sequence shown here is derived from an EMBL/GenBank/DDBJ whole genome shotgun (WGS) entry which is preliminary data.</text>
</comment>
<gene>
    <name evidence="1" type="ORF">M5G27_05680</name>
</gene>
<keyword evidence="2" id="KW-1185">Reference proteome</keyword>
<dbReference type="Proteomes" id="UP001148185">
    <property type="component" value="Unassembled WGS sequence"/>
</dbReference>
<dbReference type="RefSeq" id="WP_273875452.1">
    <property type="nucleotide sequence ID" value="NZ_JAMDHA010000004.1"/>
</dbReference>
<sequence>MTMVVFPKSDVSSMVFMFCTRQWLKIAKGKKVWRFVVALILADRVDGSQWAMGQKGIDMANLNDHRYAQAKVAGEWLGSVRTRFTHFAPIQTPLNIGFSTQMPRLSASLKSPCKEQILVYHQTNKYIIIASQHPRTAQ</sequence>
<evidence type="ECO:0000313" key="1">
    <source>
        <dbReference type="EMBL" id="MDD1006967.1"/>
    </source>
</evidence>
<name>A0A9X4BYJ3_9PSED</name>
<proteinExistence type="predicted"/>
<protein>
    <submittedName>
        <fullName evidence="1">Uncharacterized protein</fullName>
    </submittedName>
</protein>
<reference evidence="1 2" key="1">
    <citation type="submission" date="2022-05" db="EMBL/GenBank/DDBJ databases">
        <title>Novel Pseudomonas spp. Isolated from a Rainbow Trout Aquaculture Facility.</title>
        <authorList>
            <person name="Testerman T."/>
            <person name="Graf J."/>
        </authorList>
    </citation>
    <scope>NUCLEOTIDE SEQUENCE [LARGE SCALE GENOMIC DNA]</scope>
    <source>
        <strain evidence="1 2">ID1042</strain>
    </source>
</reference>
<organism evidence="1 2">
    <name type="scientific">Pseudomonas shahriarae</name>
    <dbReference type="NCBI Taxonomy" id="2745512"/>
    <lineage>
        <taxon>Bacteria</taxon>
        <taxon>Pseudomonadati</taxon>
        <taxon>Pseudomonadota</taxon>
        <taxon>Gammaproteobacteria</taxon>
        <taxon>Pseudomonadales</taxon>
        <taxon>Pseudomonadaceae</taxon>
        <taxon>Pseudomonas</taxon>
    </lineage>
</organism>
<evidence type="ECO:0000313" key="2">
    <source>
        <dbReference type="Proteomes" id="UP001148185"/>
    </source>
</evidence>